<proteinExistence type="predicted"/>
<accession>A0ABU3EKC4</accession>
<dbReference type="PANTHER" id="PTHR43777">
    <property type="entry name" value="MOLYBDENUM COFACTOR CYTIDYLYLTRANSFERASE"/>
    <property type="match status" value="1"/>
</dbReference>
<dbReference type="RefSeq" id="WP_311761640.1">
    <property type="nucleotide sequence ID" value="NZ_JAVRQI010000025.1"/>
</dbReference>
<dbReference type="SUPFAM" id="SSF53448">
    <property type="entry name" value="Nucleotide-diphospho-sugar transferases"/>
    <property type="match status" value="1"/>
</dbReference>
<dbReference type="Proteomes" id="UP001251085">
    <property type="component" value="Unassembled WGS sequence"/>
</dbReference>
<evidence type="ECO:0000313" key="3">
    <source>
        <dbReference type="EMBL" id="MDT1064555.1"/>
    </source>
</evidence>
<dbReference type="GO" id="GO:0016740">
    <property type="term" value="F:transferase activity"/>
    <property type="evidence" value="ECO:0007669"/>
    <property type="project" value="UniProtKB-KW"/>
</dbReference>
<organism evidence="3 4">
    <name type="scientific">Paracoccus broussonetiae</name>
    <dbReference type="NCBI Taxonomy" id="3075834"/>
    <lineage>
        <taxon>Bacteria</taxon>
        <taxon>Pseudomonadati</taxon>
        <taxon>Pseudomonadota</taxon>
        <taxon>Alphaproteobacteria</taxon>
        <taxon>Rhodobacterales</taxon>
        <taxon>Paracoccaceae</taxon>
        <taxon>Paracoccus</taxon>
    </lineage>
</organism>
<dbReference type="PANTHER" id="PTHR43777:SF1">
    <property type="entry name" value="MOLYBDENUM COFACTOR CYTIDYLYLTRANSFERASE"/>
    <property type="match status" value="1"/>
</dbReference>
<dbReference type="InterPro" id="IPR029044">
    <property type="entry name" value="Nucleotide-diphossugar_trans"/>
</dbReference>
<evidence type="ECO:0000259" key="2">
    <source>
        <dbReference type="Pfam" id="PF12804"/>
    </source>
</evidence>
<dbReference type="EMBL" id="JAVRQI010000025">
    <property type="protein sequence ID" value="MDT1064555.1"/>
    <property type="molecule type" value="Genomic_DNA"/>
</dbReference>
<feature type="domain" description="MobA-like NTP transferase" evidence="2">
    <location>
        <begin position="5"/>
        <end position="158"/>
    </location>
</feature>
<keyword evidence="1" id="KW-0460">Magnesium</keyword>
<dbReference type="Pfam" id="PF12804">
    <property type="entry name" value="NTP_transf_3"/>
    <property type="match status" value="1"/>
</dbReference>
<sequence>MRYVAALLAAGRSVRFGDSDKLLAPWRGRPLVSWAAEALAEADVAERIAVVSSPQVADILPNGFTRLTIAPGLPMSRSFRLALDHARRTGADGLLLALGDMPNIDAALLERLLGMPAGGACTDGRSRLPPAFIPAAAFATALSDHEGDFGARTFITHLPDDQLIHIAAAQALDVDRPEDLGPLG</sequence>
<gene>
    <name evidence="3" type="ORF">RM190_22030</name>
</gene>
<keyword evidence="3" id="KW-0808">Transferase</keyword>
<evidence type="ECO:0000256" key="1">
    <source>
        <dbReference type="ARBA" id="ARBA00022842"/>
    </source>
</evidence>
<name>A0ABU3EKC4_9RHOB</name>
<keyword evidence="4" id="KW-1185">Reference proteome</keyword>
<reference evidence="4" key="1">
    <citation type="submission" date="2023-07" db="EMBL/GenBank/DDBJ databases">
        <title>Characterization of two Paracoccaceae strains isolated from Phycosphere and proposal of Xinfangfangia lacusdiani sp. nov.</title>
        <authorList>
            <person name="Deng Y."/>
            <person name="Zhang Y.Q."/>
        </authorList>
    </citation>
    <scope>NUCLEOTIDE SEQUENCE [LARGE SCALE GENOMIC DNA]</scope>
    <source>
        <strain evidence="4">CPCC 101403</strain>
    </source>
</reference>
<protein>
    <submittedName>
        <fullName evidence="3">NTP transferase domain-containing protein</fullName>
    </submittedName>
</protein>
<evidence type="ECO:0000313" key="4">
    <source>
        <dbReference type="Proteomes" id="UP001251085"/>
    </source>
</evidence>
<dbReference type="InterPro" id="IPR025877">
    <property type="entry name" value="MobA-like_NTP_Trfase"/>
</dbReference>
<dbReference type="Gene3D" id="3.90.550.10">
    <property type="entry name" value="Spore Coat Polysaccharide Biosynthesis Protein SpsA, Chain A"/>
    <property type="match status" value="1"/>
</dbReference>
<comment type="caution">
    <text evidence="3">The sequence shown here is derived from an EMBL/GenBank/DDBJ whole genome shotgun (WGS) entry which is preliminary data.</text>
</comment>